<feature type="region of interest" description="Disordered" evidence="1">
    <location>
        <begin position="94"/>
        <end position="135"/>
    </location>
</feature>
<reference evidence="3" key="1">
    <citation type="journal article" date="2009" name="PLoS Genet.">
        <title>Sequencing, mapping, and analysis of 27,455 maize full-length cDNAs.</title>
        <authorList>
            <person name="Soderlund C."/>
            <person name="Descour A."/>
            <person name="Kudrna D."/>
            <person name="Bomhoff M."/>
            <person name="Boyd L."/>
            <person name="Currie J."/>
            <person name="Angelova A."/>
            <person name="Collura K."/>
            <person name="Wissotski M."/>
            <person name="Ashley E."/>
            <person name="Morrow D."/>
            <person name="Fernandes J."/>
            <person name="Walbot V."/>
            <person name="Yu Y."/>
        </authorList>
    </citation>
    <scope>NUCLEOTIDE SEQUENCE</scope>
    <source>
        <strain evidence="3">B73</strain>
    </source>
</reference>
<protein>
    <submittedName>
        <fullName evidence="3">Uncharacterized protein</fullName>
    </submittedName>
</protein>
<feature type="region of interest" description="Disordered" evidence="1">
    <location>
        <begin position="31"/>
        <end position="78"/>
    </location>
</feature>
<dbReference type="EMBL" id="BT036673">
    <property type="protein sequence ID" value="ACF81678.1"/>
    <property type="molecule type" value="mRNA"/>
</dbReference>
<sequence length="135" mass="14947">MNFLLLLMFGFGQETPRVTVTNVPSRINIRLRPGPRASSREEETATAVREEKRWPSARLSGRTGELQPPAVRVISGWPPRGRAWGELGPCCRAGNLWRSGPRPPSRKASAGELRQSSPQRPSSSLREVGPRMSYG</sequence>
<keyword evidence="2" id="KW-0732">Signal</keyword>
<feature type="chain" id="PRO_5002805486" evidence="2">
    <location>
        <begin position="21"/>
        <end position="135"/>
    </location>
</feature>
<dbReference type="AlphaFoldDB" id="B4FHT5"/>
<name>B4FHT5_MAIZE</name>
<feature type="compositionally biased region" description="Basic and acidic residues" evidence="1">
    <location>
        <begin position="38"/>
        <end position="54"/>
    </location>
</feature>
<organism evidence="3">
    <name type="scientific">Zea mays</name>
    <name type="common">Maize</name>
    <dbReference type="NCBI Taxonomy" id="4577"/>
    <lineage>
        <taxon>Eukaryota</taxon>
        <taxon>Viridiplantae</taxon>
        <taxon>Streptophyta</taxon>
        <taxon>Embryophyta</taxon>
        <taxon>Tracheophyta</taxon>
        <taxon>Spermatophyta</taxon>
        <taxon>Magnoliopsida</taxon>
        <taxon>Liliopsida</taxon>
        <taxon>Poales</taxon>
        <taxon>Poaceae</taxon>
        <taxon>PACMAD clade</taxon>
        <taxon>Panicoideae</taxon>
        <taxon>Andropogonodae</taxon>
        <taxon>Andropogoneae</taxon>
        <taxon>Tripsacinae</taxon>
        <taxon>Zea</taxon>
    </lineage>
</organism>
<feature type="compositionally biased region" description="Low complexity" evidence="1">
    <location>
        <begin position="113"/>
        <end position="126"/>
    </location>
</feature>
<proteinExistence type="evidence at transcript level"/>
<evidence type="ECO:0000256" key="2">
    <source>
        <dbReference type="SAM" id="SignalP"/>
    </source>
</evidence>
<evidence type="ECO:0000313" key="3">
    <source>
        <dbReference type="EMBL" id="ACF81678.1"/>
    </source>
</evidence>
<evidence type="ECO:0000256" key="1">
    <source>
        <dbReference type="SAM" id="MobiDB-lite"/>
    </source>
</evidence>
<feature type="signal peptide" evidence="2">
    <location>
        <begin position="1"/>
        <end position="20"/>
    </location>
</feature>
<accession>B4FHT5</accession>